<reference evidence="1" key="2">
    <citation type="journal article" date="2015" name="Fish Shellfish Immunol.">
        <title>Early steps in the European eel (Anguilla anguilla)-Vibrio vulnificus interaction in the gills: Role of the RtxA13 toxin.</title>
        <authorList>
            <person name="Callol A."/>
            <person name="Pajuelo D."/>
            <person name="Ebbesson L."/>
            <person name="Teles M."/>
            <person name="MacKenzie S."/>
            <person name="Amaro C."/>
        </authorList>
    </citation>
    <scope>NUCLEOTIDE SEQUENCE</scope>
</reference>
<name>A0A0E9WJK0_ANGAN</name>
<dbReference type="AlphaFoldDB" id="A0A0E9WJK0"/>
<dbReference type="EMBL" id="GBXM01018050">
    <property type="protein sequence ID" value="JAH90527.1"/>
    <property type="molecule type" value="Transcribed_RNA"/>
</dbReference>
<proteinExistence type="predicted"/>
<protein>
    <submittedName>
        <fullName evidence="1">Uncharacterized protein</fullName>
    </submittedName>
</protein>
<reference evidence="1" key="1">
    <citation type="submission" date="2014-11" db="EMBL/GenBank/DDBJ databases">
        <authorList>
            <person name="Amaro Gonzalez C."/>
        </authorList>
    </citation>
    <scope>NUCLEOTIDE SEQUENCE</scope>
</reference>
<organism evidence="1">
    <name type="scientific">Anguilla anguilla</name>
    <name type="common">European freshwater eel</name>
    <name type="synonym">Muraena anguilla</name>
    <dbReference type="NCBI Taxonomy" id="7936"/>
    <lineage>
        <taxon>Eukaryota</taxon>
        <taxon>Metazoa</taxon>
        <taxon>Chordata</taxon>
        <taxon>Craniata</taxon>
        <taxon>Vertebrata</taxon>
        <taxon>Euteleostomi</taxon>
        <taxon>Actinopterygii</taxon>
        <taxon>Neopterygii</taxon>
        <taxon>Teleostei</taxon>
        <taxon>Anguilliformes</taxon>
        <taxon>Anguillidae</taxon>
        <taxon>Anguilla</taxon>
    </lineage>
</organism>
<evidence type="ECO:0000313" key="1">
    <source>
        <dbReference type="EMBL" id="JAH90527.1"/>
    </source>
</evidence>
<accession>A0A0E9WJK0</accession>
<sequence>MFQYFRTDGKNPTPKCVLYLWLTKMPFLLNYNYL</sequence>